<evidence type="ECO:0000256" key="2">
    <source>
        <dbReference type="SAM" id="Phobius"/>
    </source>
</evidence>
<accession>S8D0H7</accession>
<feature type="transmembrane region" description="Helical" evidence="2">
    <location>
        <begin position="210"/>
        <end position="230"/>
    </location>
</feature>
<dbReference type="AlphaFoldDB" id="S8D0H7"/>
<dbReference type="EMBL" id="AUSU01000671">
    <property type="protein sequence ID" value="EPS72840.1"/>
    <property type="molecule type" value="Genomic_DNA"/>
</dbReference>
<dbReference type="InterPro" id="IPR053973">
    <property type="entry name" value="ERMP1-like_C"/>
</dbReference>
<dbReference type="Proteomes" id="UP000015453">
    <property type="component" value="Unassembled WGS sequence"/>
</dbReference>
<name>S8D0H7_9LAMI</name>
<evidence type="ECO:0000259" key="3">
    <source>
        <dbReference type="Pfam" id="PF22248"/>
    </source>
</evidence>
<gene>
    <name evidence="4" type="ORF">M569_01917</name>
</gene>
<feature type="non-terminal residue" evidence="4">
    <location>
        <position position="567"/>
    </location>
</feature>
<keyword evidence="2" id="KW-0812">Transmembrane</keyword>
<evidence type="ECO:0000313" key="4">
    <source>
        <dbReference type="EMBL" id="EPS72840.1"/>
    </source>
</evidence>
<protein>
    <recommendedName>
        <fullName evidence="3">Endoplasmic reticulum metallopeptidase 1-like C-terminal domain-containing protein</fullName>
    </recommendedName>
</protein>
<keyword evidence="2" id="KW-1133">Transmembrane helix</keyword>
<evidence type="ECO:0000256" key="1">
    <source>
        <dbReference type="ARBA" id="ARBA00010918"/>
    </source>
</evidence>
<comment type="similarity">
    <text evidence="1">Belongs to the peptidase M28 family.</text>
</comment>
<sequence length="567" mass="62798">PGSMQARGDNLFSLMKSFSISSQLLNAHERKSKRVASDDGSKSTRPVFFDVFVHFMVFYSRQQAVVVHIIPFVIFLLVPIRLHSSTGSVFRTLVIYYDFIKGLLHHAVGIMLAILFPVAFAILRLLFTVHSMHWYVFASPYLAFLLYVPCSVMGLLFPIFLRKQFPLSPDASSLSRSHQQSVEEAGFWGAFGFYALLTLAYFSFGSGGGFVTFIISAFMLPAWVAFRLSVTFFGYKSLRSTTCYVVPLLPCLAYSLCFGGFLIMFVIEKMGAIGSLPPPYGYFVPDVIVAAVVGLVTGWCVGPLLPVVGNGLALSSVFHFLLHGTVLALAFSSQVFPYSKDAPKRVVFQLTVRTVDSSQISGTSFDLAVVDSNSLSFVFKHAPRVVKALHGNREMSLETVPYSDSKTWKGLFPICDILFARTLKFETSAEDITNSYTTFPHLSVVRSQVESAGRPRRVNFEFSLGSLKEVWVAVLNITGPLSNWSFANHDLPAPTEMRGGSRSYVCRLSGSSHETWEFWLEVENGEPLAVDVAVLDLHLTESAEKVKGLFPGWMDVVALTSFVSSYV</sequence>
<feature type="domain" description="Endoplasmic reticulum metallopeptidase 1-like C-terminal" evidence="3">
    <location>
        <begin position="342"/>
        <end position="566"/>
    </location>
</feature>
<feature type="non-terminal residue" evidence="4">
    <location>
        <position position="1"/>
    </location>
</feature>
<feature type="transmembrane region" description="Helical" evidence="2">
    <location>
        <begin position="139"/>
        <end position="161"/>
    </location>
</feature>
<organism evidence="4 5">
    <name type="scientific">Genlisea aurea</name>
    <dbReference type="NCBI Taxonomy" id="192259"/>
    <lineage>
        <taxon>Eukaryota</taxon>
        <taxon>Viridiplantae</taxon>
        <taxon>Streptophyta</taxon>
        <taxon>Embryophyta</taxon>
        <taxon>Tracheophyta</taxon>
        <taxon>Spermatophyta</taxon>
        <taxon>Magnoliopsida</taxon>
        <taxon>eudicotyledons</taxon>
        <taxon>Gunneridae</taxon>
        <taxon>Pentapetalae</taxon>
        <taxon>asterids</taxon>
        <taxon>lamiids</taxon>
        <taxon>Lamiales</taxon>
        <taxon>Lentibulariaceae</taxon>
        <taxon>Genlisea</taxon>
    </lineage>
</organism>
<feature type="transmembrane region" description="Helical" evidence="2">
    <location>
        <begin position="242"/>
        <end position="267"/>
    </location>
</feature>
<keyword evidence="5" id="KW-1185">Reference proteome</keyword>
<feature type="transmembrane region" description="Helical" evidence="2">
    <location>
        <begin position="312"/>
        <end position="331"/>
    </location>
</feature>
<dbReference type="Pfam" id="PF22248">
    <property type="entry name" value="ERMP1_C"/>
    <property type="match status" value="1"/>
</dbReference>
<dbReference type="OrthoDB" id="76293at2759"/>
<proteinExistence type="inferred from homology"/>
<evidence type="ECO:0000313" key="5">
    <source>
        <dbReference type="Proteomes" id="UP000015453"/>
    </source>
</evidence>
<feature type="transmembrane region" description="Helical" evidence="2">
    <location>
        <begin position="64"/>
        <end position="82"/>
    </location>
</feature>
<keyword evidence="2" id="KW-0472">Membrane</keyword>
<feature type="transmembrane region" description="Helical" evidence="2">
    <location>
        <begin position="287"/>
        <end position="305"/>
    </location>
</feature>
<feature type="transmembrane region" description="Helical" evidence="2">
    <location>
        <begin position="103"/>
        <end position="127"/>
    </location>
</feature>
<reference evidence="4 5" key="1">
    <citation type="journal article" date="2013" name="BMC Genomics">
        <title>The miniature genome of a carnivorous plant Genlisea aurea contains a low number of genes and short non-coding sequences.</title>
        <authorList>
            <person name="Leushkin E.V."/>
            <person name="Sutormin R.A."/>
            <person name="Nabieva E.R."/>
            <person name="Penin A.A."/>
            <person name="Kondrashov A.S."/>
            <person name="Logacheva M.D."/>
        </authorList>
    </citation>
    <scope>NUCLEOTIDE SEQUENCE [LARGE SCALE GENOMIC DNA]</scope>
</reference>
<comment type="caution">
    <text evidence="4">The sequence shown here is derived from an EMBL/GenBank/DDBJ whole genome shotgun (WGS) entry which is preliminary data.</text>
</comment>